<feature type="domain" description="Amino acid transporter transmembrane" evidence="6">
    <location>
        <begin position="93"/>
        <end position="182"/>
    </location>
</feature>
<keyword evidence="4 5" id="KW-0472">Membrane</keyword>
<dbReference type="InterPro" id="IPR013057">
    <property type="entry name" value="AA_transpt_TM"/>
</dbReference>
<comment type="subcellular location">
    <subcellularLocation>
        <location evidence="1">Membrane</location>
    </subcellularLocation>
</comment>
<evidence type="ECO:0000256" key="2">
    <source>
        <dbReference type="ARBA" id="ARBA00022692"/>
    </source>
</evidence>
<name>A0A0S4KER0_BODSA</name>
<gene>
    <name evidence="7" type="ORF">BSAL_75290</name>
</gene>
<dbReference type="GO" id="GO:0016020">
    <property type="term" value="C:membrane"/>
    <property type="evidence" value="ECO:0007669"/>
    <property type="project" value="UniProtKB-SubCell"/>
</dbReference>
<evidence type="ECO:0000256" key="5">
    <source>
        <dbReference type="SAM" id="Phobius"/>
    </source>
</evidence>
<sequence length="189" mass="20880">VFEMLEDSGVTLSGTRSEDEDDVVLDGTRAMQEDSRSHEVEEELHDQYELCTDCATNKKGLCQNGGDGLKTDVTMDMQHIISRRREEDEAVQLGNKIFKVVSGILSFLCLVTAVVAPGLDIVFGLLGGLCSSSLCFFFPAAYRLQLAKEMLRPIDKKWIRWVAWTMMVVGVLGAVFGTAASMTEFIGEE</sequence>
<keyword evidence="8" id="KW-1185">Reference proteome</keyword>
<feature type="transmembrane region" description="Helical" evidence="5">
    <location>
        <begin position="97"/>
        <end position="115"/>
    </location>
</feature>
<dbReference type="EMBL" id="CYKH01000684">
    <property type="protein sequence ID" value="CUI14178.1"/>
    <property type="molecule type" value="Genomic_DNA"/>
</dbReference>
<protein>
    <submittedName>
        <fullName evidence="7">Amino acid permease, putative</fullName>
    </submittedName>
</protein>
<evidence type="ECO:0000259" key="6">
    <source>
        <dbReference type="Pfam" id="PF01490"/>
    </source>
</evidence>
<dbReference type="Proteomes" id="UP000051952">
    <property type="component" value="Unassembled WGS sequence"/>
</dbReference>
<evidence type="ECO:0000313" key="8">
    <source>
        <dbReference type="Proteomes" id="UP000051952"/>
    </source>
</evidence>
<proteinExistence type="predicted"/>
<dbReference type="VEuPathDB" id="TriTrypDB:BSAL_75290"/>
<evidence type="ECO:0000256" key="1">
    <source>
        <dbReference type="ARBA" id="ARBA00004370"/>
    </source>
</evidence>
<reference evidence="8" key="1">
    <citation type="submission" date="2015-09" db="EMBL/GenBank/DDBJ databases">
        <authorList>
            <consortium name="Pathogen Informatics"/>
        </authorList>
    </citation>
    <scope>NUCLEOTIDE SEQUENCE [LARGE SCALE GENOMIC DNA]</scope>
    <source>
        <strain evidence="8">Lake Konstanz</strain>
    </source>
</reference>
<keyword evidence="2 5" id="KW-0812">Transmembrane</keyword>
<evidence type="ECO:0000256" key="4">
    <source>
        <dbReference type="ARBA" id="ARBA00023136"/>
    </source>
</evidence>
<feature type="transmembrane region" description="Helical" evidence="5">
    <location>
        <begin position="161"/>
        <end position="182"/>
    </location>
</feature>
<organism evidence="7 8">
    <name type="scientific">Bodo saltans</name>
    <name type="common">Flagellated protozoan</name>
    <dbReference type="NCBI Taxonomy" id="75058"/>
    <lineage>
        <taxon>Eukaryota</taxon>
        <taxon>Discoba</taxon>
        <taxon>Euglenozoa</taxon>
        <taxon>Kinetoplastea</taxon>
        <taxon>Metakinetoplastina</taxon>
        <taxon>Eubodonida</taxon>
        <taxon>Bodonidae</taxon>
        <taxon>Bodo</taxon>
    </lineage>
</organism>
<keyword evidence="3 5" id="KW-1133">Transmembrane helix</keyword>
<dbReference type="AlphaFoldDB" id="A0A0S4KER0"/>
<evidence type="ECO:0000313" key="7">
    <source>
        <dbReference type="EMBL" id="CUI14178.1"/>
    </source>
</evidence>
<evidence type="ECO:0000256" key="3">
    <source>
        <dbReference type="ARBA" id="ARBA00022989"/>
    </source>
</evidence>
<accession>A0A0S4KER0</accession>
<feature type="non-terminal residue" evidence="7">
    <location>
        <position position="1"/>
    </location>
</feature>
<dbReference type="Pfam" id="PF01490">
    <property type="entry name" value="Aa_trans"/>
    <property type="match status" value="1"/>
</dbReference>
<feature type="transmembrane region" description="Helical" evidence="5">
    <location>
        <begin position="121"/>
        <end position="140"/>
    </location>
</feature>